<comment type="caution">
    <text evidence="2">The sequence shown here is derived from an EMBL/GenBank/DDBJ whole genome shotgun (WGS) entry which is preliminary data.</text>
</comment>
<dbReference type="EMBL" id="JASPKY010000009">
    <property type="protein sequence ID" value="KAK9754178.1"/>
    <property type="molecule type" value="Genomic_DNA"/>
</dbReference>
<reference evidence="2 3" key="1">
    <citation type="journal article" date="2024" name="BMC Genomics">
        <title>De novo assembly and annotation of Popillia japonica's genome with initial clues to its potential as an invasive pest.</title>
        <authorList>
            <person name="Cucini C."/>
            <person name="Boschi S."/>
            <person name="Funari R."/>
            <person name="Cardaioli E."/>
            <person name="Iannotti N."/>
            <person name="Marturano G."/>
            <person name="Paoli F."/>
            <person name="Bruttini M."/>
            <person name="Carapelli A."/>
            <person name="Frati F."/>
            <person name="Nardi F."/>
        </authorList>
    </citation>
    <scope>NUCLEOTIDE SEQUENCE [LARGE SCALE GENOMIC DNA]</scope>
    <source>
        <strain evidence="2">DMR45628</strain>
    </source>
</reference>
<feature type="compositionally biased region" description="Polar residues" evidence="1">
    <location>
        <begin position="169"/>
        <end position="178"/>
    </location>
</feature>
<keyword evidence="3" id="KW-1185">Reference proteome</keyword>
<feature type="region of interest" description="Disordered" evidence="1">
    <location>
        <begin position="60"/>
        <end position="227"/>
    </location>
</feature>
<protein>
    <submittedName>
        <fullName evidence="2">Uncharacterized protein</fullName>
    </submittedName>
</protein>
<feature type="compositionally biased region" description="Low complexity" evidence="1">
    <location>
        <begin position="136"/>
        <end position="150"/>
    </location>
</feature>
<sequence length="368" mass="41316">MCVGKVRALSSMYESLTNSKSFYNDLGGKQQMYPAVKFRRRNLSLPNFVERRLNYETHETKIKKKSNLDQSASGMDENKRQQQQVHLDSDSPDTSLRRSCSLSDLSMPNAVVQPKRKIEQVSGKLTKTTSTTRANSRYSKSLSITRSSSTGVLNQSDSENETVEKKAQMNLSTVGNEDSSSEDGEKRLVQIKPTAPPRTRNLNSDLTARKLSNNKESKPKDSTLTSVFDDSTEDLDVSTVQLSTQLCDEVALQLTKAANNVVELYRRLTDVDANTSEQLATVQKTDMVKNLELSITRTQKMLQELQLERIRRNNGGLDVNQTDTVKKLNDLASRGLTNDQNTVVSMMQQYSDILLGLMQQKIQNTNNT</sequence>
<dbReference type="AlphaFoldDB" id="A0AAW1N731"/>
<evidence type="ECO:0000313" key="2">
    <source>
        <dbReference type="EMBL" id="KAK9754178.1"/>
    </source>
</evidence>
<accession>A0AAW1N731</accession>
<organism evidence="2 3">
    <name type="scientific">Popillia japonica</name>
    <name type="common">Japanese beetle</name>
    <dbReference type="NCBI Taxonomy" id="7064"/>
    <lineage>
        <taxon>Eukaryota</taxon>
        <taxon>Metazoa</taxon>
        <taxon>Ecdysozoa</taxon>
        <taxon>Arthropoda</taxon>
        <taxon>Hexapoda</taxon>
        <taxon>Insecta</taxon>
        <taxon>Pterygota</taxon>
        <taxon>Neoptera</taxon>
        <taxon>Endopterygota</taxon>
        <taxon>Coleoptera</taxon>
        <taxon>Polyphaga</taxon>
        <taxon>Scarabaeiformia</taxon>
        <taxon>Scarabaeidae</taxon>
        <taxon>Rutelinae</taxon>
        <taxon>Popillia</taxon>
    </lineage>
</organism>
<dbReference type="Proteomes" id="UP001458880">
    <property type="component" value="Unassembled WGS sequence"/>
</dbReference>
<feature type="compositionally biased region" description="Low complexity" evidence="1">
    <location>
        <begin position="97"/>
        <end position="106"/>
    </location>
</feature>
<name>A0AAW1N731_POPJA</name>
<proteinExistence type="predicted"/>
<evidence type="ECO:0000256" key="1">
    <source>
        <dbReference type="SAM" id="MobiDB-lite"/>
    </source>
</evidence>
<gene>
    <name evidence="2" type="ORF">QE152_g1546</name>
</gene>
<evidence type="ECO:0000313" key="3">
    <source>
        <dbReference type="Proteomes" id="UP001458880"/>
    </source>
</evidence>
<feature type="compositionally biased region" description="Polar residues" evidence="1">
    <location>
        <begin position="123"/>
        <end position="135"/>
    </location>
</feature>